<evidence type="ECO:0000256" key="2">
    <source>
        <dbReference type="ARBA" id="ARBA00022840"/>
    </source>
</evidence>
<dbReference type="Gene3D" id="3.40.50.300">
    <property type="entry name" value="P-loop containing nucleotide triphosphate hydrolases"/>
    <property type="match status" value="1"/>
</dbReference>
<dbReference type="Pfam" id="PF01121">
    <property type="entry name" value="CoaE"/>
    <property type="match status" value="1"/>
</dbReference>
<organism evidence="4 7">
    <name type="scientific">Hamiltosporidium tvaerminnensis</name>
    <dbReference type="NCBI Taxonomy" id="1176355"/>
    <lineage>
        <taxon>Eukaryota</taxon>
        <taxon>Fungi</taxon>
        <taxon>Fungi incertae sedis</taxon>
        <taxon>Microsporidia</taxon>
        <taxon>Dubosqiidae</taxon>
        <taxon>Hamiltosporidium</taxon>
    </lineage>
</organism>
<proteinExistence type="inferred from homology"/>
<reference evidence="6 7" key="1">
    <citation type="submission" date="2017-12" db="EMBL/GenBank/DDBJ databases">
        <authorList>
            <person name="Pombert J.-F."/>
            <person name="Haag K.L."/>
            <person name="Ebert D."/>
        </authorList>
    </citation>
    <scope>NUCLEOTIDE SEQUENCE [LARGE SCALE GENOMIC DNA]</scope>
    <source>
        <strain evidence="4">FI-OER-3-3</strain>
        <strain evidence="5">IL-G-3</strain>
    </source>
</reference>
<dbReference type="PANTHER" id="PTHR10695:SF46">
    <property type="entry name" value="BIFUNCTIONAL COENZYME A SYNTHASE-RELATED"/>
    <property type="match status" value="1"/>
</dbReference>
<sequence>MKIIAITGGIATGKTSVANILMDKGYVVINADKISNKILYKNLEKVYQIFGDSVKNDDNTLNKVELRKMVFNNKEKRKELEKLIHPKVYAEIIFRLLYYAFMGKSIIFMEIPLFFECKLNKYFDSIVVYCDYETQRNRLIERDGNLLIDQKIKSQMDIKYKICNATYTIDNSNSIESTKIQLDKINFKGVNIYFYIIYIVVLLMVYSDLK</sequence>
<evidence type="ECO:0000256" key="3">
    <source>
        <dbReference type="SAM" id="Phobius"/>
    </source>
</evidence>
<dbReference type="NCBIfam" id="TIGR00152">
    <property type="entry name" value="dephospho-CoA kinase"/>
    <property type="match status" value="1"/>
</dbReference>
<dbReference type="VEuPathDB" id="MicrosporidiaDB:CWI37_0023p0010"/>
<keyword evidence="3" id="KW-1133">Transmembrane helix</keyword>
<dbReference type="Proteomes" id="UP000292362">
    <property type="component" value="Unassembled WGS sequence"/>
</dbReference>
<keyword evidence="6" id="KW-1185">Reference proteome</keyword>
<dbReference type="CDD" id="cd02022">
    <property type="entry name" value="DPCK"/>
    <property type="match status" value="1"/>
</dbReference>
<dbReference type="EMBL" id="PITK01000896">
    <property type="protein sequence ID" value="TBU12107.1"/>
    <property type="molecule type" value="Genomic_DNA"/>
</dbReference>
<dbReference type="VEuPathDB" id="MicrosporidiaDB:CWI38_0896p0010"/>
<dbReference type="SUPFAM" id="SSF52540">
    <property type="entry name" value="P-loop containing nucleoside triphosphate hydrolases"/>
    <property type="match status" value="1"/>
</dbReference>
<keyword evidence="2" id="KW-0067">ATP-binding</keyword>
<evidence type="ECO:0000313" key="7">
    <source>
        <dbReference type="Proteomes" id="UP000292362"/>
    </source>
</evidence>
<keyword evidence="1" id="KW-0547">Nucleotide-binding</keyword>
<comment type="caution">
    <text evidence="4">The sequence shown here is derived from an EMBL/GenBank/DDBJ whole genome shotgun (WGS) entry which is preliminary data.</text>
</comment>
<dbReference type="GO" id="GO:0005524">
    <property type="term" value="F:ATP binding"/>
    <property type="evidence" value="ECO:0007669"/>
    <property type="project" value="UniProtKB-KW"/>
</dbReference>
<dbReference type="GO" id="GO:0004140">
    <property type="term" value="F:dephospho-CoA kinase activity"/>
    <property type="evidence" value="ECO:0007669"/>
    <property type="project" value="InterPro"/>
</dbReference>
<name>A0A4Q9LBZ2_9MICR</name>
<keyword evidence="4" id="KW-0808">Transferase</keyword>
<keyword evidence="3" id="KW-0472">Membrane</keyword>
<evidence type="ECO:0000256" key="1">
    <source>
        <dbReference type="ARBA" id="ARBA00022741"/>
    </source>
</evidence>
<dbReference type="InterPro" id="IPR001977">
    <property type="entry name" value="Depp_CoAkinase"/>
</dbReference>
<dbReference type="HAMAP" id="MF_00376">
    <property type="entry name" value="Dephospho_CoA_kinase"/>
    <property type="match status" value="1"/>
</dbReference>
<dbReference type="STRING" id="1176355.A0A4Q9LBZ2"/>
<evidence type="ECO:0000313" key="6">
    <source>
        <dbReference type="Proteomes" id="UP000292282"/>
    </source>
</evidence>
<gene>
    <name evidence="4" type="ORF">CWI37_0023p0010</name>
    <name evidence="5" type="ORF">CWI38_0896p0010</name>
</gene>
<dbReference type="InterPro" id="IPR027417">
    <property type="entry name" value="P-loop_NTPase"/>
</dbReference>
<protein>
    <submittedName>
        <fullName evidence="4">Dephospho-CoA kinase</fullName>
    </submittedName>
</protein>
<feature type="transmembrane region" description="Helical" evidence="3">
    <location>
        <begin position="192"/>
        <end position="209"/>
    </location>
</feature>
<dbReference type="GO" id="GO:0015937">
    <property type="term" value="P:coenzyme A biosynthetic process"/>
    <property type="evidence" value="ECO:0007669"/>
    <property type="project" value="InterPro"/>
</dbReference>
<dbReference type="Proteomes" id="UP000292282">
    <property type="component" value="Unassembled WGS sequence"/>
</dbReference>
<accession>A0A4Q9LBZ2</accession>
<dbReference type="OrthoDB" id="247245at2759"/>
<dbReference type="EMBL" id="PITJ01000023">
    <property type="protein sequence ID" value="TBU05328.1"/>
    <property type="molecule type" value="Genomic_DNA"/>
</dbReference>
<feature type="transmembrane region" description="Helical" evidence="3">
    <location>
        <begin position="96"/>
        <end position="115"/>
    </location>
</feature>
<keyword evidence="4" id="KW-0418">Kinase</keyword>
<keyword evidence="3" id="KW-0812">Transmembrane</keyword>
<dbReference type="PANTHER" id="PTHR10695">
    <property type="entry name" value="DEPHOSPHO-COA KINASE-RELATED"/>
    <property type="match status" value="1"/>
</dbReference>
<evidence type="ECO:0000313" key="4">
    <source>
        <dbReference type="EMBL" id="TBU05328.1"/>
    </source>
</evidence>
<evidence type="ECO:0000313" key="5">
    <source>
        <dbReference type="EMBL" id="TBU12107.1"/>
    </source>
</evidence>
<dbReference type="PROSITE" id="PS51219">
    <property type="entry name" value="DPCK"/>
    <property type="match status" value="1"/>
</dbReference>
<dbReference type="AlphaFoldDB" id="A0A4Q9LBZ2"/>